<dbReference type="EMBL" id="BNJK01000001">
    <property type="protein sequence ID" value="GHO94128.1"/>
    <property type="molecule type" value="Genomic_DNA"/>
</dbReference>
<organism evidence="1 2">
    <name type="scientific">Reticulibacter mediterranei</name>
    <dbReference type="NCBI Taxonomy" id="2778369"/>
    <lineage>
        <taxon>Bacteria</taxon>
        <taxon>Bacillati</taxon>
        <taxon>Chloroflexota</taxon>
        <taxon>Ktedonobacteria</taxon>
        <taxon>Ktedonobacterales</taxon>
        <taxon>Reticulibacteraceae</taxon>
        <taxon>Reticulibacter</taxon>
    </lineage>
</organism>
<dbReference type="Proteomes" id="UP000597444">
    <property type="component" value="Unassembled WGS sequence"/>
</dbReference>
<gene>
    <name evidence="1" type="ORF">KSF_041760</name>
</gene>
<sequence length="61" mass="6526">MTGGDSFIMKVVVSSTAHLEALIYRLMEYGPSITSIVLSSPVQGKPILAEAVQMDIESPSE</sequence>
<evidence type="ECO:0000313" key="2">
    <source>
        <dbReference type="Proteomes" id="UP000597444"/>
    </source>
</evidence>
<comment type="caution">
    <text evidence="1">The sequence shown here is derived from an EMBL/GenBank/DDBJ whole genome shotgun (WGS) entry which is preliminary data.</text>
</comment>
<dbReference type="Gene3D" id="3.30.70.920">
    <property type="match status" value="1"/>
</dbReference>
<dbReference type="SUPFAM" id="SSF54909">
    <property type="entry name" value="Dimeric alpha+beta barrel"/>
    <property type="match status" value="1"/>
</dbReference>
<proteinExistence type="predicted"/>
<evidence type="ECO:0008006" key="3">
    <source>
        <dbReference type="Google" id="ProtNLM"/>
    </source>
</evidence>
<name>A0A8J3II97_9CHLR</name>
<dbReference type="AlphaFoldDB" id="A0A8J3II97"/>
<accession>A0A8J3II97</accession>
<protein>
    <recommendedName>
        <fullName evidence="3">Transcription regulator AsnC/Lrp ligand binding domain-containing protein</fullName>
    </recommendedName>
</protein>
<evidence type="ECO:0000313" key="1">
    <source>
        <dbReference type="EMBL" id="GHO94128.1"/>
    </source>
</evidence>
<keyword evidence="2" id="KW-1185">Reference proteome</keyword>
<dbReference type="InterPro" id="IPR011008">
    <property type="entry name" value="Dimeric_a/b-barrel"/>
</dbReference>
<reference evidence="1" key="1">
    <citation type="submission" date="2020-10" db="EMBL/GenBank/DDBJ databases">
        <title>Taxonomic study of unclassified bacteria belonging to the class Ktedonobacteria.</title>
        <authorList>
            <person name="Yabe S."/>
            <person name="Wang C.M."/>
            <person name="Zheng Y."/>
            <person name="Sakai Y."/>
            <person name="Cavaletti L."/>
            <person name="Monciardini P."/>
            <person name="Donadio S."/>
        </authorList>
    </citation>
    <scope>NUCLEOTIDE SEQUENCE</scope>
    <source>
        <strain evidence="1">ID150040</strain>
    </source>
</reference>